<keyword evidence="2 10" id="KW-0436">Ligase</keyword>
<evidence type="ECO:0000256" key="3">
    <source>
        <dbReference type="ARBA" id="ARBA00022618"/>
    </source>
</evidence>
<evidence type="ECO:0000259" key="13">
    <source>
        <dbReference type="Pfam" id="PF02875"/>
    </source>
</evidence>
<feature type="domain" description="Mur ligase central" evidence="14">
    <location>
        <begin position="117"/>
        <end position="302"/>
    </location>
</feature>
<evidence type="ECO:0000256" key="10">
    <source>
        <dbReference type="HAMAP-Rule" id="MF_02019"/>
    </source>
</evidence>
<dbReference type="HAMAP" id="MF_02019">
    <property type="entry name" value="MurF"/>
    <property type="match status" value="1"/>
</dbReference>
<accession>A0A1M3L3J2</accession>
<dbReference type="PANTHER" id="PTHR43024">
    <property type="entry name" value="UDP-N-ACETYLMURAMOYL-TRIPEPTIDE--D-ALANYL-D-ALANINE LIGASE"/>
    <property type="match status" value="1"/>
</dbReference>
<keyword evidence="1 10" id="KW-0963">Cytoplasm</keyword>
<organism evidence="15 16">
    <name type="scientific">Candidatus Kapaibacterium thiocyanatum</name>
    <dbReference type="NCBI Taxonomy" id="1895771"/>
    <lineage>
        <taxon>Bacteria</taxon>
        <taxon>Pseudomonadati</taxon>
        <taxon>Candidatus Kapaibacteriota</taxon>
        <taxon>Candidatus Kapaibacteriia</taxon>
        <taxon>Candidatus Kapaibacteriales</taxon>
        <taxon>Candidatus Kapaibacteriaceae</taxon>
        <taxon>Candidatus Kapaibacterium</taxon>
    </lineage>
</organism>
<dbReference type="GO" id="GO:0051301">
    <property type="term" value="P:cell division"/>
    <property type="evidence" value="ECO:0007669"/>
    <property type="project" value="UniProtKB-KW"/>
</dbReference>
<gene>
    <name evidence="10" type="primary">murF</name>
    <name evidence="15" type="ORF">BGO89_07935</name>
</gene>
<evidence type="ECO:0000256" key="8">
    <source>
        <dbReference type="ARBA" id="ARBA00023306"/>
    </source>
</evidence>
<dbReference type="GO" id="GO:0005737">
    <property type="term" value="C:cytoplasm"/>
    <property type="evidence" value="ECO:0007669"/>
    <property type="project" value="UniProtKB-SubCell"/>
</dbReference>
<dbReference type="SUPFAM" id="SSF53623">
    <property type="entry name" value="MurD-like peptide ligases, catalytic domain"/>
    <property type="match status" value="1"/>
</dbReference>
<evidence type="ECO:0000256" key="4">
    <source>
        <dbReference type="ARBA" id="ARBA00022741"/>
    </source>
</evidence>
<dbReference type="InterPro" id="IPR036565">
    <property type="entry name" value="Mur-like_cat_sf"/>
</dbReference>
<evidence type="ECO:0000256" key="2">
    <source>
        <dbReference type="ARBA" id="ARBA00022598"/>
    </source>
</evidence>
<comment type="function">
    <text evidence="10 11">Involved in cell wall formation. Catalyzes the final step in the synthesis of UDP-N-acetylmuramoyl-pentapeptide, the precursor of murein.</text>
</comment>
<comment type="caution">
    <text evidence="10">Lacks conserved residue(s) required for the propagation of feature annotation.</text>
</comment>
<dbReference type="EC" id="6.3.2.10" evidence="10 11"/>
<dbReference type="GO" id="GO:0071555">
    <property type="term" value="P:cell wall organization"/>
    <property type="evidence" value="ECO:0007669"/>
    <property type="project" value="UniProtKB-KW"/>
</dbReference>
<dbReference type="InterPro" id="IPR004101">
    <property type="entry name" value="Mur_ligase_C"/>
</dbReference>
<evidence type="ECO:0000256" key="6">
    <source>
        <dbReference type="ARBA" id="ARBA00022960"/>
    </source>
</evidence>
<dbReference type="STRING" id="1895771.BGO89_07935"/>
<dbReference type="SUPFAM" id="SSF53244">
    <property type="entry name" value="MurD-like peptide ligases, peptide-binding domain"/>
    <property type="match status" value="1"/>
</dbReference>
<dbReference type="GO" id="GO:0047480">
    <property type="term" value="F:UDP-N-acetylmuramoyl-tripeptide-D-alanyl-D-alanine ligase activity"/>
    <property type="evidence" value="ECO:0007669"/>
    <property type="project" value="UniProtKB-UniRule"/>
</dbReference>
<feature type="domain" description="Mur ligase N-terminal catalytic" evidence="12">
    <location>
        <begin position="29"/>
        <end position="77"/>
    </location>
</feature>
<evidence type="ECO:0000256" key="7">
    <source>
        <dbReference type="ARBA" id="ARBA00022984"/>
    </source>
</evidence>
<comment type="similarity">
    <text evidence="10">Belongs to the MurCDEF family. MurF subfamily.</text>
</comment>
<dbReference type="GO" id="GO:0008360">
    <property type="term" value="P:regulation of cell shape"/>
    <property type="evidence" value="ECO:0007669"/>
    <property type="project" value="UniProtKB-KW"/>
</dbReference>
<dbReference type="Pfam" id="PF01225">
    <property type="entry name" value="Mur_ligase"/>
    <property type="match status" value="1"/>
</dbReference>
<dbReference type="UniPathway" id="UPA00219"/>
<feature type="domain" description="Mur ligase C-terminal" evidence="13">
    <location>
        <begin position="330"/>
        <end position="448"/>
    </location>
</feature>
<evidence type="ECO:0000259" key="14">
    <source>
        <dbReference type="Pfam" id="PF08245"/>
    </source>
</evidence>
<dbReference type="InterPro" id="IPR036615">
    <property type="entry name" value="Mur_ligase_C_dom_sf"/>
</dbReference>
<evidence type="ECO:0000313" key="15">
    <source>
        <dbReference type="EMBL" id="OJX59921.1"/>
    </source>
</evidence>
<dbReference type="Pfam" id="PF02875">
    <property type="entry name" value="Mur_ligase_C"/>
    <property type="match status" value="1"/>
</dbReference>
<dbReference type="GO" id="GO:0008766">
    <property type="term" value="F:UDP-N-acetylmuramoylalanyl-D-glutamyl-2,6-diaminopimelate-D-alanyl-D-alanine ligase activity"/>
    <property type="evidence" value="ECO:0007669"/>
    <property type="project" value="RHEA"/>
</dbReference>
<reference evidence="15 16" key="1">
    <citation type="submission" date="2016-09" db="EMBL/GenBank/DDBJ databases">
        <title>Genome-resolved meta-omics ties microbial dynamics to process performance in biotechnology for thiocyanate degradation.</title>
        <authorList>
            <person name="Kantor R.S."/>
            <person name="Huddy R.J."/>
            <person name="Iyer R."/>
            <person name="Thomas B.C."/>
            <person name="Brown C.T."/>
            <person name="Anantharaman K."/>
            <person name="Tringe S."/>
            <person name="Hettich R.L."/>
            <person name="Harrison S.T."/>
            <person name="Banfield J.F."/>
        </authorList>
    </citation>
    <scope>NUCLEOTIDE SEQUENCE [LARGE SCALE GENOMIC DNA]</scope>
    <source>
        <strain evidence="15">59-99</strain>
    </source>
</reference>
<dbReference type="Gene3D" id="3.40.1390.10">
    <property type="entry name" value="MurE/MurF, N-terminal domain"/>
    <property type="match status" value="1"/>
</dbReference>
<dbReference type="InterPro" id="IPR035911">
    <property type="entry name" value="MurE/MurF_N"/>
</dbReference>
<proteinExistence type="inferred from homology"/>
<dbReference type="PANTHER" id="PTHR43024:SF1">
    <property type="entry name" value="UDP-N-ACETYLMURAMOYL-TRIPEPTIDE--D-ALANYL-D-ALANINE LIGASE"/>
    <property type="match status" value="1"/>
</dbReference>
<dbReference type="NCBIfam" id="TIGR01143">
    <property type="entry name" value="murF"/>
    <property type="match status" value="1"/>
</dbReference>
<name>A0A1M3L3J2_9BACT</name>
<comment type="caution">
    <text evidence="15">The sequence shown here is derived from an EMBL/GenBank/DDBJ whole genome shotgun (WGS) entry which is preliminary data.</text>
</comment>
<evidence type="ECO:0000256" key="1">
    <source>
        <dbReference type="ARBA" id="ARBA00022490"/>
    </source>
</evidence>
<dbReference type="Pfam" id="PF08245">
    <property type="entry name" value="Mur_ligase_M"/>
    <property type="match status" value="1"/>
</dbReference>
<evidence type="ECO:0000256" key="11">
    <source>
        <dbReference type="RuleBase" id="RU004136"/>
    </source>
</evidence>
<comment type="catalytic activity">
    <reaction evidence="10 11">
        <text>D-alanyl-D-alanine + UDP-N-acetyl-alpha-D-muramoyl-L-alanyl-gamma-D-glutamyl-meso-2,6-diaminopimelate + ATP = UDP-N-acetyl-alpha-D-muramoyl-L-alanyl-gamma-D-glutamyl-meso-2,6-diaminopimeloyl-D-alanyl-D-alanine + ADP + phosphate + H(+)</text>
        <dbReference type="Rhea" id="RHEA:28374"/>
        <dbReference type="ChEBI" id="CHEBI:15378"/>
        <dbReference type="ChEBI" id="CHEBI:30616"/>
        <dbReference type="ChEBI" id="CHEBI:43474"/>
        <dbReference type="ChEBI" id="CHEBI:57822"/>
        <dbReference type="ChEBI" id="CHEBI:61386"/>
        <dbReference type="ChEBI" id="CHEBI:83905"/>
        <dbReference type="ChEBI" id="CHEBI:456216"/>
        <dbReference type="EC" id="6.3.2.10"/>
    </reaction>
</comment>
<comment type="pathway">
    <text evidence="10 11">Cell wall biogenesis; peptidoglycan biosynthesis.</text>
</comment>
<evidence type="ECO:0000259" key="12">
    <source>
        <dbReference type="Pfam" id="PF01225"/>
    </source>
</evidence>
<dbReference type="InterPro" id="IPR005863">
    <property type="entry name" value="UDP-N-AcMur_synth"/>
</dbReference>
<keyword evidence="3 10" id="KW-0132">Cell division</keyword>
<evidence type="ECO:0000256" key="9">
    <source>
        <dbReference type="ARBA" id="ARBA00023316"/>
    </source>
</evidence>
<dbReference type="EMBL" id="MKVH01000008">
    <property type="protein sequence ID" value="OJX59921.1"/>
    <property type="molecule type" value="Genomic_DNA"/>
</dbReference>
<keyword evidence="9 10" id="KW-0961">Cell wall biogenesis/degradation</keyword>
<comment type="subcellular location">
    <subcellularLocation>
        <location evidence="10 11">Cytoplasm</location>
    </subcellularLocation>
</comment>
<protein>
    <recommendedName>
        <fullName evidence="10 11">UDP-N-acetylmuramoyl-tripeptide--D-alanyl-D-alanine ligase</fullName>
        <ecNumber evidence="10 11">6.3.2.10</ecNumber>
    </recommendedName>
    <alternativeName>
        <fullName evidence="10">D-alanyl-D-alanine-adding enzyme</fullName>
    </alternativeName>
</protein>
<keyword evidence="8 10" id="KW-0131">Cell cycle</keyword>
<dbReference type="GO" id="GO:0005524">
    <property type="term" value="F:ATP binding"/>
    <property type="evidence" value="ECO:0007669"/>
    <property type="project" value="UniProtKB-UniRule"/>
</dbReference>
<keyword evidence="7 10" id="KW-0573">Peptidoglycan synthesis</keyword>
<dbReference type="InterPro" id="IPR013221">
    <property type="entry name" value="Mur_ligase_cen"/>
</dbReference>
<keyword evidence="6 10" id="KW-0133">Cell shape</keyword>
<dbReference type="AlphaFoldDB" id="A0A1M3L3J2"/>
<dbReference type="Proteomes" id="UP000184233">
    <property type="component" value="Unassembled WGS sequence"/>
</dbReference>
<dbReference type="GO" id="GO:0009252">
    <property type="term" value="P:peptidoglycan biosynthetic process"/>
    <property type="evidence" value="ECO:0007669"/>
    <property type="project" value="UniProtKB-UniRule"/>
</dbReference>
<dbReference type="Gene3D" id="3.40.1190.10">
    <property type="entry name" value="Mur-like, catalytic domain"/>
    <property type="match status" value="1"/>
</dbReference>
<evidence type="ECO:0000313" key="16">
    <source>
        <dbReference type="Proteomes" id="UP000184233"/>
    </source>
</evidence>
<dbReference type="InterPro" id="IPR051046">
    <property type="entry name" value="MurCDEF_CellWall_CoF430Synth"/>
</dbReference>
<dbReference type="SUPFAM" id="SSF63418">
    <property type="entry name" value="MurE/MurF N-terminal domain"/>
    <property type="match status" value="1"/>
</dbReference>
<sequence length="461" mass="50096">MTNVAPFSYRDLQAVIGYAAAHLPADISIVGVSTDSRTLTDGNVFIALRGERFDGHDHVDRVLREGNASCAVVSEDYLHHAAADLRPRLIGVPDTLRALGSFAWWHRRRFGIPVIAIAGAAGKTSTKELTAAVVSQAFRVLKTEANYNNQVGTPLTLLQLAAEHQAAVIEIGTNEPGEIELLSAMVQPTHGLITNIGKEHLEKLIDLDGVEREETALFDYLNDHDGLAFVNADDERLRTYERKVGRTITFGLDHDADIRIGVTFDASLLPVVHIIKDTFTFRARLATPGIAAARNAACAIAIGWSLQMSADEVRVGLESYDPPASHGYARMSVERMGGLTILNDTYNANPESMRVALDTLGRYPGTRRLAVLGDMRELGDASEDEHMAILGEAASHADAVIVTGDEFRRAVERLDAPHVLWCATHSGCVEQIRSLAGTEAIILVKGSRGMTMEKVIALLHE</sequence>
<keyword evidence="4 10" id="KW-0547">Nucleotide-binding</keyword>
<evidence type="ECO:0000256" key="5">
    <source>
        <dbReference type="ARBA" id="ARBA00022840"/>
    </source>
</evidence>
<keyword evidence="5 10" id="KW-0067">ATP-binding</keyword>
<dbReference type="InterPro" id="IPR000713">
    <property type="entry name" value="Mur_ligase_N"/>
</dbReference>
<dbReference type="Gene3D" id="3.90.190.20">
    <property type="entry name" value="Mur ligase, C-terminal domain"/>
    <property type="match status" value="1"/>
</dbReference>